<sequence>MVSLISHIPTPLQHLPTFLFNHKPIHPSLHRFNARRRRFTVPLISPSSNASSASFISNSVNQPPRPPQQQPPRTLFPGGYKRPEIRVPNLVLQLSSEEFLEDNINVLDIVDNAVANQVGIIVLNGGGASGGKLYEAACLLKSVIRERAYLIIDERVDIAAAVNASGVLLSDQGLPAIVARSMMIDSRPESVFLPLVARSVQSIDAALDASKSEGADFLIYHISGDTHFEDPVSSVFEQVRVPTFVMIDSLGDKDSFDRISHILKSGASGLVISLQELKVLGIGDLSKLFDNTYTLNKEKNSKVNTYGEAKVLDVNNGLPDKSGVAGFIKLEERERLFIETERSLLLEAIDVIKRAAPLMEEVSLLIDAVSQLDDPFLLVIVGEFNSGKSTVINALLGQRYLEDGVVPTTNEVTFLRYSKIDVNEQQYCERHPDGEYICYLPAPILKEMIIVDTPGTNVILQRQQRLTEEFVPRADLVLFVMSADRPLSESEVTFLRYTQQWKKKVVFVLNKSDLYQNNDELEEAINFVKENARKLLNVESVTLYPVSARSALEAKLSASVNVRKYDEQLMSNSDWKISSFFELEKYLNSFLDGTTSTGIERMKLKLGTPLRIAEQLLSSCQKLVRAECQKVKKDLSSVDEIFSSMEEHALKMKSESISRERQIMSQINSAQGRVIKLVESTLRLSNLDIVTSYIFKGEKSAPMPVTSVVRDDIIDPAFSEVQNLLAEYRVWLQSSNAREGRAFKELFERRWPSFHDSIYQAQLLENELPGRLCESSVKVLDDFSAAAASKLFEQEIREVFLGTFGGLGAAGLSASLLTSVLPSTLEDLLALGLCSAGGLLAISNFPAQKQRVVAKVKRTVDALARKLEEAMQKDLIETIENLEKYVKFVGKPYQEKMQDRLEKLTGTLDELTDIEKKLQTLQMEIQNFHVL</sequence>
<dbReference type="EMBL" id="CM044701">
    <property type="protein sequence ID" value="KAI5680287.1"/>
    <property type="molecule type" value="Genomic_DNA"/>
</dbReference>
<comment type="caution">
    <text evidence="1">The sequence shown here is derived from an EMBL/GenBank/DDBJ whole genome shotgun (WGS) entry which is preliminary data.</text>
</comment>
<name>A0ACC0C5Q3_CATRO</name>
<evidence type="ECO:0000313" key="1">
    <source>
        <dbReference type="EMBL" id="KAI5680287.1"/>
    </source>
</evidence>
<dbReference type="Proteomes" id="UP001060085">
    <property type="component" value="Linkage Group LG01"/>
</dbReference>
<organism evidence="1 2">
    <name type="scientific">Catharanthus roseus</name>
    <name type="common">Madagascar periwinkle</name>
    <name type="synonym">Vinca rosea</name>
    <dbReference type="NCBI Taxonomy" id="4058"/>
    <lineage>
        <taxon>Eukaryota</taxon>
        <taxon>Viridiplantae</taxon>
        <taxon>Streptophyta</taxon>
        <taxon>Embryophyta</taxon>
        <taxon>Tracheophyta</taxon>
        <taxon>Spermatophyta</taxon>
        <taxon>Magnoliopsida</taxon>
        <taxon>eudicotyledons</taxon>
        <taxon>Gunneridae</taxon>
        <taxon>Pentapetalae</taxon>
        <taxon>asterids</taxon>
        <taxon>lamiids</taxon>
        <taxon>Gentianales</taxon>
        <taxon>Apocynaceae</taxon>
        <taxon>Rauvolfioideae</taxon>
        <taxon>Vinceae</taxon>
        <taxon>Catharanthinae</taxon>
        <taxon>Catharanthus</taxon>
    </lineage>
</organism>
<proteinExistence type="predicted"/>
<evidence type="ECO:0000313" key="2">
    <source>
        <dbReference type="Proteomes" id="UP001060085"/>
    </source>
</evidence>
<keyword evidence="2" id="KW-1185">Reference proteome</keyword>
<reference evidence="2" key="1">
    <citation type="journal article" date="2023" name="Nat. Plants">
        <title>Single-cell RNA sequencing provides a high-resolution roadmap for understanding the multicellular compartmentation of specialized metabolism.</title>
        <authorList>
            <person name="Sun S."/>
            <person name="Shen X."/>
            <person name="Li Y."/>
            <person name="Li Y."/>
            <person name="Wang S."/>
            <person name="Li R."/>
            <person name="Zhang H."/>
            <person name="Shen G."/>
            <person name="Guo B."/>
            <person name="Wei J."/>
            <person name="Xu J."/>
            <person name="St-Pierre B."/>
            <person name="Chen S."/>
            <person name="Sun C."/>
        </authorList>
    </citation>
    <scope>NUCLEOTIDE SEQUENCE [LARGE SCALE GENOMIC DNA]</scope>
</reference>
<accession>A0ACC0C5Q3</accession>
<gene>
    <name evidence="1" type="ORF">M9H77_01514</name>
</gene>
<protein>
    <submittedName>
        <fullName evidence="1">Uncharacterized protein</fullName>
    </submittedName>
</protein>